<dbReference type="Gene3D" id="2.60.40.10">
    <property type="entry name" value="Immunoglobulins"/>
    <property type="match status" value="1"/>
</dbReference>
<proteinExistence type="predicted"/>
<reference evidence="1" key="1">
    <citation type="submission" date="2014-11" db="EMBL/GenBank/DDBJ databases">
        <authorList>
            <person name="Amaro Gonzalez C."/>
        </authorList>
    </citation>
    <scope>NUCLEOTIDE SEQUENCE</scope>
</reference>
<dbReference type="InterPro" id="IPR013783">
    <property type="entry name" value="Ig-like_fold"/>
</dbReference>
<sequence length="67" mass="7411">MMTLSLRRLLLSSGIRPNGDGTCQLRKSLDISNSTEASYSCEVPFGSLKRRSNGMGKYGTKLNQTRQ</sequence>
<evidence type="ECO:0000313" key="1">
    <source>
        <dbReference type="EMBL" id="JAH34477.1"/>
    </source>
</evidence>
<dbReference type="EMBL" id="GBXM01074100">
    <property type="protein sequence ID" value="JAH34477.1"/>
    <property type="molecule type" value="Transcribed_RNA"/>
</dbReference>
<dbReference type="AlphaFoldDB" id="A0A0E9RZY1"/>
<name>A0A0E9RZY1_ANGAN</name>
<reference evidence="1" key="2">
    <citation type="journal article" date="2015" name="Fish Shellfish Immunol.">
        <title>Early steps in the European eel (Anguilla anguilla)-Vibrio vulnificus interaction in the gills: Role of the RtxA13 toxin.</title>
        <authorList>
            <person name="Callol A."/>
            <person name="Pajuelo D."/>
            <person name="Ebbesson L."/>
            <person name="Teles M."/>
            <person name="MacKenzie S."/>
            <person name="Amaro C."/>
        </authorList>
    </citation>
    <scope>NUCLEOTIDE SEQUENCE</scope>
</reference>
<protein>
    <submittedName>
        <fullName evidence="1">Uncharacterized protein</fullName>
    </submittedName>
</protein>
<accession>A0A0E9RZY1</accession>
<organism evidence="1">
    <name type="scientific">Anguilla anguilla</name>
    <name type="common">European freshwater eel</name>
    <name type="synonym">Muraena anguilla</name>
    <dbReference type="NCBI Taxonomy" id="7936"/>
    <lineage>
        <taxon>Eukaryota</taxon>
        <taxon>Metazoa</taxon>
        <taxon>Chordata</taxon>
        <taxon>Craniata</taxon>
        <taxon>Vertebrata</taxon>
        <taxon>Euteleostomi</taxon>
        <taxon>Actinopterygii</taxon>
        <taxon>Neopterygii</taxon>
        <taxon>Teleostei</taxon>
        <taxon>Anguilliformes</taxon>
        <taxon>Anguillidae</taxon>
        <taxon>Anguilla</taxon>
    </lineage>
</organism>